<organism evidence="3 4">
    <name type="scientific">Streptomyces triticirhizae</name>
    <dbReference type="NCBI Taxonomy" id="2483353"/>
    <lineage>
        <taxon>Bacteria</taxon>
        <taxon>Bacillati</taxon>
        <taxon>Actinomycetota</taxon>
        <taxon>Actinomycetes</taxon>
        <taxon>Kitasatosporales</taxon>
        <taxon>Streptomycetaceae</taxon>
        <taxon>Streptomyces</taxon>
    </lineage>
</organism>
<dbReference type="AlphaFoldDB" id="A0A3M2LZG5"/>
<feature type="region of interest" description="Disordered" evidence="1">
    <location>
        <begin position="1"/>
        <end position="25"/>
    </location>
</feature>
<evidence type="ECO:0000313" key="3">
    <source>
        <dbReference type="EMBL" id="RMI42859.1"/>
    </source>
</evidence>
<dbReference type="RefSeq" id="WP_122183159.1">
    <property type="nucleotide sequence ID" value="NZ_RFFJ01000030.1"/>
</dbReference>
<proteinExistence type="predicted"/>
<evidence type="ECO:0000256" key="1">
    <source>
        <dbReference type="SAM" id="MobiDB-lite"/>
    </source>
</evidence>
<dbReference type="EMBL" id="RFFJ01000030">
    <property type="protein sequence ID" value="RMI42859.1"/>
    <property type="molecule type" value="Genomic_DNA"/>
</dbReference>
<reference evidence="3 4" key="1">
    <citation type="submission" date="2018-10" db="EMBL/GenBank/DDBJ databases">
        <title>Isolation, diversity and antifungal activity of actinobacteria from wheat.</title>
        <authorList>
            <person name="Han C."/>
        </authorList>
    </citation>
    <scope>NUCLEOTIDE SEQUENCE [LARGE SCALE GENOMIC DNA]</scope>
    <source>
        <strain evidence="3 4">NEAU-YY642</strain>
    </source>
</reference>
<feature type="domain" description="DUF397" evidence="2">
    <location>
        <begin position="15"/>
        <end position="69"/>
    </location>
</feature>
<name>A0A3M2LZG5_9ACTN</name>
<dbReference type="InterPro" id="IPR007278">
    <property type="entry name" value="DUF397"/>
</dbReference>
<dbReference type="Proteomes" id="UP000278673">
    <property type="component" value="Unassembled WGS sequence"/>
</dbReference>
<dbReference type="Pfam" id="PF04149">
    <property type="entry name" value="DUF397"/>
    <property type="match status" value="1"/>
</dbReference>
<keyword evidence="4" id="KW-1185">Reference proteome</keyword>
<gene>
    <name evidence="3" type="ORF">EBN88_08345</name>
</gene>
<evidence type="ECO:0000313" key="4">
    <source>
        <dbReference type="Proteomes" id="UP000278673"/>
    </source>
</evidence>
<accession>A0A3M2LZG5</accession>
<evidence type="ECO:0000259" key="2">
    <source>
        <dbReference type="Pfam" id="PF04149"/>
    </source>
</evidence>
<comment type="caution">
    <text evidence="3">The sequence shown here is derived from an EMBL/GenBank/DDBJ whole genome shotgun (WGS) entry which is preliminary data.</text>
</comment>
<sequence>MTKSVNASPVASHDAEWRTSSYTAGDSACVEVSRRFSGPVVAVRDTKDRAAGHTTISPDAWAAFISAAKGGTFDEPFTA</sequence>
<protein>
    <submittedName>
        <fullName evidence="3">DUF397 domain-containing protein</fullName>
    </submittedName>
</protein>